<feature type="domain" description="Four-carbon acid sugar kinase nucleotide binding" evidence="8">
    <location>
        <begin position="251"/>
        <end position="417"/>
    </location>
</feature>
<dbReference type="Pfam" id="PF17042">
    <property type="entry name" value="NBD_C"/>
    <property type="match status" value="1"/>
</dbReference>
<dbReference type="Gene3D" id="3.40.980.20">
    <property type="entry name" value="Four-carbon acid sugar kinase, nucleotide binding domain"/>
    <property type="match status" value="1"/>
</dbReference>
<dbReference type="GO" id="GO:0016301">
    <property type="term" value="F:kinase activity"/>
    <property type="evidence" value="ECO:0007669"/>
    <property type="project" value="UniProtKB-KW"/>
</dbReference>
<comment type="similarity">
    <text evidence="1">Belongs to the four-carbon acid sugar kinase family.</text>
</comment>
<gene>
    <name evidence="9" type="ORF">DSM106044_04884</name>
</gene>
<accession>A0A4U8Q236</accession>
<proteinExistence type="inferred from homology"/>
<organism evidence="9 10">
    <name type="scientific">Robinsoniella peoriensis</name>
    <dbReference type="NCBI Taxonomy" id="180332"/>
    <lineage>
        <taxon>Bacteria</taxon>
        <taxon>Bacillati</taxon>
        <taxon>Bacillota</taxon>
        <taxon>Clostridia</taxon>
        <taxon>Lachnospirales</taxon>
        <taxon>Lachnospiraceae</taxon>
        <taxon>Robinsoniella</taxon>
    </lineage>
</organism>
<keyword evidence="3" id="KW-0547">Nucleotide-binding</keyword>
<evidence type="ECO:0008006" key="11">
    <source>
        <dbReference type="Google" id="ProtNLM"/>
    </source>
</evidence>
<name>A0A4U8Q236_9FIRM</name>
<keyword evidence="2" id="KW-0808">Transferase</keyword>
<evidence type="ECO:0000256" key="6">
    <source>
        <dbReference type="ARBA" id="ARBA00023277"/>
    </source>
</evidence>
<dbReference type="GO" id="GO:0005524">
    <property type="term" value="F:ATP binding"/>
    <property type="evidence" value="ECO:0007669"/>
    <property type="project" value="UniProtKB-KW"/>
</dbReference>
<keyword evidence="4" id="KW-0418">Kinase</keyword>
<dbReference type="STRING" id="180332.GCA_000797495_03460"/>
<dbReference type="SUPFAM" id="SSF142764">
    <property type="entry name" value="YgbK-like"/>
    <property type="match status" value="1"/>
</dbReference>
<protein>
    <recommendedName>
        <fullName evidence="11">Four-carbon acid sugar kinase family protein</fullName>
    </recommendedName>
</protein>
<dbReference type="Proteomes" id="UP000306509">
    <property type="component" value="Unassembled WGS sequence"/>
</dbReference>
<keyword evidence="10" id="KW-1185">Reference proteome</keyword>
<sequence>MPYTVVIADDVTGANDIGIMYGKSDLETIVYSYGDGKKSGYDEGEVVIIDTDSRFDTYQDAYKKVYDAVSHVKNPQVKQYIDKQCSVFRGNIGAEFDAMLDALGEEFAVVVLGFPDNGRTTIHSEHYVHGVLLADSQFKQDPVHPMTKSSLVEILQEQTKRKVGAVTYEVTEQGSEAVKKAVDECRNLYNYVIMDVRNNEDLGILAEALFDEKIICGSSALSKYLARIYVKGQSRVPVSETKIEEADKRILCIAGSLTPQTTAQTLYMKKHGYPVIELNTKLLFDDRTKQQECNRVSEAVKKAYETETFVMLHSMNSVEDVEETKRIAAVRGIDNTAVSTLVSGTLAMISEQVIQNYEIRRIIVCGGDTSASLCSSLSIRGMRILKEIEPGLPTCQSIDRPYYKMVLKSGSFGTEEFVEKAMNMLI</sequence>
<reference evidence="9 10" key="1">
    <citation type="journal article" date="2019" name="Anaerobe">
        <title>Detection of Robinsoniella peoriensis in multiple bone samples of a trauma patient.</title>
        <authorList>
            <person name="Schrottner P."/>
            <person name="Hartwich K."/>
            <person name="Bunk B."/>
            <person name="Schober I."/>
            <person name="Helbig S."/>
            <person name="Rudolph W.W."/>
            <person name="Gunzer F."/>
        </authorList>
    </citation>
    <scope>NUCLEOTIDE SEQUENCE [LARGE SCALE GENOMIC DNA]</scope>
    <source>
        <strain evidence="9 10">DSM 106044</strain>
    </source>
</reference>
<dbReference type="Gene3D" id="3.40.50.10840">
    <property type="entry name" value="Putative sugar-binding, N-terminal domain"/>
    <property type="match status" value="1"/>
</dbReference>
<dbReference type="RefSeq" id="WP_161597443.1">
    <property type="nucleotide sequence ID" value="NZ_QGQD01000097.1"/>
</dbReference>
<evidence type="ECO:0000313" key="9">
    <source>
        <dbReference type="EMBL" id="TLC98368.1"/>
    </source>
</evidence>
<evidence type="ECO:0000256" key="3">
    <source>
        <dbReference type="ARBA" id="ARBA00022741"/>
    </source>
</evidence>
<comment type="caution">
    <text evidence="9">The sequence shown here is derived from an EMBL/GenBank/DDBJ whole genome shotgun (WGS) entry which is preliminary data.</text>
</comment>
<evidence type="ECO:0000256" key="4">
    <source>
        <dbReference type="ARBA" id="ARBA00022777"/>
    </source>
</evidence>
<dbReference type="InterPro" id="IPR042213">
    <property type="entry name" value="NBD_C_sf"/>
</dbReference>
<evidence type="ECO:0000256" key="1">
    <source>
        <dbReference type="ARBA" id="ARBA00005715"/>
    </source>
</evidence>
<dbReference type="InterPro" id="IPR031475">
    <property type="entry name" value="NBD_C"/>
</dbReference>
<dbReference type="InterPro" id="IPR037051">
    <property type="entry name" value="4-carb_acid_sugar_kinase_N_sf"/>
</dbReference>
<evidence type="ECO:0000256" key="5">
    <source>
        <dbReference type="ARBA" id="ARBA00022840"/>
    </source>
</evidence>
<evidence type="ECO:0000256" key="2">
    <source>
        <dbReference type="ARBA" id="ARBA00022679"/>
    </source>
</evidence>
<evidence type="ECO:0000313" key="10">
    <source>
        <dbReference type="Proteomes" id="UP000306509"/>
    </source>
</evidence>
<keyword evidence="5" id="KW-0067">ATP-binding</keyword>
<dbReference type="EMBL" id="QGQD01000097">
    <property type="protein sequence ID" value="TLC98368.1"/>
    <property type="molecule type" value="Genomic_DNA"/>
</dbReference>
<dbReference type="AlphaFoldDB" id="A0A4U8Q236"/>
<dbReference type="InterPro" id="IPR010737">
    <property type="entry name" value="4-carb_acid_sugar_kinase_N"/>
</dbReference>
<evidence type="ECO:0000259" key="8">
    <source>
        <dbReference type="Pfam" id="PF17042"/>
    </source>
</evidence>
<dbReference type="Pfam" id="PF07005">
    <property type="entry name" value="SBD_N"/>
    <property type="match status" value="1"/>
</dbReference>
<evidence type="ECO:0000259" key="7">
    <source>
        <dbReference type="Pfam" id="PF07005"/>
    </source>
</evidence>
<keyword evidence="6" id="KW-0119">Carbohydrate metabolism</keyword>
<feature type="domain" description="Four-carbon acid sugar kinase N-terminal" evidence="7">
    <location>
        <begin position="5"/>
        <end position="224"/>
    </location>
</feature>